<dbReference type="SUPFAM" id="SSF49785">
    <property type="entry name" value="Galactose-binding domain-like"/>
    <property type="match status" value="1"/>
</dbReference>
<dbReference type="NCBIfam" id="TIGR00976">
    <property type="entry name" value="CocE_NonD"/>
    <property type="match status" value="1"/>
</dbReference>
<dbReference type="InterPro" id="IPR013736">
    <property type="entry name" value="Xaa-Pro_dipept_C"/>
</dbReference>
<accession>A0A2Z4J8T7</accession>
<dbReference type="KEGG" id="scad:DN051_36355"/>
<dbReference type="Gene3D" id="1.10.3020.10">
    <property type="entry name" value="alpha-amino acid ester hydrolase ( Helical cap domain)"/>
    <property type="match status" value="1"/>
</dbReference>
<dbReference type="EMBL" id="CP030073">
    <property type="protein sequence ID" value="AWW41469.1"/>
    <property type="molecule type" value="Genomic_DNA"/>
</dbReference>
<dbReference type="Proteomes" id="UP000249616">
    <property type="component" value="Chromosome"/>
</dbReference>
<feature type="domain" description="Xaa-Pro dipeptidyl-peptidase C-terminal" evidence="2">
    <location>
        <begin position="307"/>
        <end position="536"/>
    </location>
</feature>
<gene>
    <name evidence="3" type="ORF">DN051_36355</name>
</gene>
<dbReference type="SMART" id="SM00939">
    <property type="entry name" value="PepX_C"/>
    <property type="match status" value="1"/>
</dbReference>
<keyword evidence="1" id="KW-0378">Hydrolase</keyword>
<protein>
    <submittedName>
        <fullName evidence="3">X-Pro dipeptidyl-peptidase</fullName>
    </submittedName>
</protein>
<evidence type="ECO:0000313" key="3">
    <source>
        <dbReference type="EMBL" id="AWW41469.1"/>
    </source>
</evidence>
<sequence length="542" mass="59473">MKTPPLTSLLVERLRGLPAPKTRDLVVERDLEVPMRDGTVLLADRWAPRAGGEDLPTALLRSPYGRGGPFALQLVRPLAERGFQVLLQSTRGTSGSGGTFDPLRHERLDGIDTVDWVCKQPWFDGSLVLCGPSYLGYTQWAMADQLPAQVKAMIPAMTESALGLAFLRKDAFALESAFGWGVLVEAQRRRWATARFLLGARRRRRAEKVLPLCDADNSLLGRQSDIIQNFIVYDTDSPFWYGTDASERVPHVTVPASLIAGWHDVFLPGQLRDYALLQAAGRRPRLTIGPWSHNSASVVKPILDEILGFGLAHARGTVPDDRAPVRVFVMGAEQWRDLPAWPPPGYAPEKLHLHPAGRLALDAPSESAPDSYRYDPADPTPAVGGLRLLPGVKAGRVDNTAHEARHDVLTYTSDILTDDVEMIGEVSADIWFRSSLPHADVFVRVCDVDASGRSTNICDGISGVTGADELSRVAVTLAPTAYLFRRGHRIRLQISSGAFPQYNRNPGTGEPRRTATRLEAATQQVFHDPDHPSTVSLPTRAH</sequence>
<organism evidence="3 4">
    <name type="scientific">Streptomyces cadmiisoli</name>
    <dbReference type="NCBI Taxonomy" id="2184053"/>
    <lineage>
        <taxon>Bacteria</taxon>
        <taxon>Bacillati</taxon>
        <taxon>Actinomycetota</taxon>
        <taxon>Actinomycetes</taxon>
        <taxon>Kitasatosporales</taxon>
        <taxon>Streptomycetaceae</taxon>
        <taxon>Streptomyces</taxon>
        <taxon>Streptomyces aurantiacus group</taxon>
    </lineage>
</organism>
<evidence type="ECO:0000313" key="4">
    <source>
        <dbReference type="Proteomes" id="UP000249616"/>
    </source>
</evidence>
<dbReference type="Gene3D" id="2.60.120.260">
    <property type="entry name" value="Galactose-binding domain-like"/>
    <property type="match status" value="1"/>
</dbReference>
<proteinExistence type="predicted"/>
<dbReference type="Pfam" id="PF08530">
    <property type="entry name" value="PepX_C"/>
    <property type="match status" value="1"/>
</dbReference>
<dbReference type="InterPro" id="IPR050585">
    <property type="entry name" value="Xaa-Pro_dipeptidyl-ppase/CocE"/>
</dbReference>
<dbReference type="InterPro" id="IPR000383">
    <property type="entry name" value="Xaa-Pro-like_dom"/>
</dbReference>
<dbReference type="InterPro" id="IPR005674">
    <property type="entry name" value="CocE/Ser_esterase"/>
</dbReference>
<dbReference type="RefSeq" id="WP_112440951.1">
    <property type="nucleotide sequence ID" value="NZ_CP030073.1"/>
</dbReference>
<dbReference type="PANTHER" id="PTHR43056">
    <property type="entry name" value="PEPTIDASE S9 PROLYL OLIGOPEPTIDASE"/>
    <property type="match status" value="1"/>
</dbReference>
<dbReference type="Pfam" id="PF02129">
    <property type="entry name" value="Peptidase_S15"/>
    <property type="match status" value="1"/>
</dbReference>
<dbReference type="GO" id="GO:0008239">
    <property type="term" value="F:dipeptidyl-peptidase activity"/>
    <property type="evidence" value="ECO:0007669"/>
    <property type="project" value="InterPro"/>
</dbReference>
<keyword evidence="4" id="KW-1185">Reference proteome</keyword>
<name>A0A2Z4J8T7_9ACTN</name>
<dbReference type="AlphaFoldDB" id="A0A2Z4J8T7"/>
<dbReference type="InterPro" id="IPR008979">
    <property type="entry name" value="Galactose-bd-like_sf"/>
</dbReference>
<dbReference type="PANTHER" id="PTHR43056:SF10">
    <property type="entry name" value="COCE_NOND FAMILY, PUTATIVE (AFU_ORTHOLOGUE AFUA_7G00600)-RELATED"/>
    <property type="match status" value="1"/>
</dbReference>
<evidence type="ECO:0000256" key="1">
    <source>
        <dbReference type="ARBA" id="ARBA00022801"/>
    </source>
</evidence>
<evidence type="ECO:0000259" key="2">
    <source>
        <dbReference type="SMART" id="SM00939"/>
    </source>
</evidence>
<dbReference type="InterPro" id="IPR029058">
    <property type="entry name" value="AB_hydrolase_fold"/>
</dbReference>
<dbReference type="Gene3D" id="3.40.50.1820">
    <property type="entry name" value="alpha/beta hydrolase"/>
    <property type="match status" value="1"/>
</dbReference>
<reference evidence="3 4" key="1">
    <citation type="journal article" date="2019" name="Int. J. Syst. Evol. Microbiol.">
        <title>Streptomyces cadmiisoli sp. nov., a novel actinomycete isolated from cadmium-contaminated soil.</title>
        <authorList>
            <person name="Li K."/>
            <person name="Tang X."/>
            <person name="Zhao J."/>
            <person name="Guo Y."/>
            <person name="Tang Y."/>
            <person name="Gao J."/>
        </authorList>
    </citation>
    <scope>NUCLEOTIDE SEQUENCE [LARGE SCALE GENOMIC DNA]</scope>
    <source>
        <strain evidence="3 4">ZFG47</strain>
    </source>
</reference>
<dbReference type="SUPFAM" id="SSF53474">
    <property type="entry name" value="alpha/beta-Hydrolases"/>
    <property type="match status" value="1"/>
</dbReference>